<reference evidence="1 3" key="1">
    <citation type="submission" date="2016-02" db="EMBL/GenBank/DDBJ databases">
        <authorList>
            <person name="Holder M.E."/>
            <person name="Ajami N.J."/>
            <person name="Petrosino J.F."/>
        </authorList>
    </citation>
    <scope>NUCLEOTIDE SEQUENCE [LARGE SCALE GENOMIC DNA]</scope>
    <source>
        <strain evidence="1 3">CCUG 32990</strain>
    </source>
</reference>
<evidence type="ECO:0000313" key="1">
    <source>
        <dbReference type="EMBL" id="AMD85817.1"/>
    </source>
</evidence>
<dbReference type="RefSeq" id="WP_066430754.1">
    <property type="nucleotide sequence ID" value="NZ_CP014227.1"/>
</dbReference>
<evidence type="ECO:0000313" key="4">
    <source>
        <dbReference type="Proteomes" id="UP000215539"/>
    </source>
</evidence>
<reference evidence="2 4" key="2">
    <citation type="submission" date="2017-06" db="EMBL/GenBank/DDBJ databases">
        <authorList>
            <consortium name="Pathogen Informatics"/>
        </authorList>
    </citation>
    <scope>NUCLEOTIDE SEQUENCE [LARGE SCALE GENOMIC DNA]</scope>
    <source>
        <strain evidence="2 4">NCTC12947</strain>
    </source>
</reference>
<name>A0AAX2H0J1_9FLAO</name>
<dbReference type="KEGG" id="chg:AXF12_10020"/>
<dbReference type="EMBL" id="LT906449">
    <property type="protein sequence ID" value="SNV15744.1"/>
    <property type="molecule type" value="Genomic_DNA"/>
</dbReference>
<proteinExistence type="predicted"/>
<keyword evidence="3" id="KW-1185">Reference proteome</keyword>
<dbReference type="Proteomes" id="UP000065822">
    <property type="component" value="Chromosome"/>
</dbReference>
<evidence type="ECO:0000313" key="3">
    <source>
        <dbReference type="Proteomes" id="UP000065822"/>
    </source>
</evidence>
<accession>A0AAX2H0J1</accession>
<protein>
    <submittedName>
        <fullName evidence="2">Uncharacterized protein</fullName>
    </submittedName>
</protein>
<sequence>MTYTIQFADNNIQSVALLNYLKTLDFVTIKEQSLSQRAMNPREEYQTMMKHLSPEERKQAAHIEDAIREVYDIRAGRAAAVPFDDFLDTLDDED</sequence>
<dbReference type="Proteomes" id="UP000215539">
    <property type="component" value="Chromosome 1"/>
</dbReference>
<dbReference type="EMBL" id="CP014227">
    <property type="protein sequence ID" value="AMD85817.1"/>
    <property type="molecule type" value="Genomic_DNA"/>
</dbReference>
<dbReference type="AlphaFoldDB" id="A0AAX2H0J1"/>
<evidence type="ECO:0000313" key="2">
    <source>
        <dbReference type="EMBL" id="SNV15744.1"/>
    </source>
</evidence>
<organism evidence="2 4">
    <name type="scientific">Capnocytophaga haemolytica</name>
    <dbReference type="NCBI Taxonomy" id="45243"/>
    <lineage>
        <taxon>Bacteria</taxon>
        <taxon>Pseudomonadati</taxon>
        <taxon>Bacteroidota</taxon>
        <taxon>Flavobacteriia</taxon>
        <taxon>Flavobacteriales</taxon>
        <taxon>Flavobacteriaceae</taxon>
        <taxon>Capnocytophaga</taxon>
    </lineage>
</organism>
<gene>
    <name evidence="1" type="ORF">AXF12_10020</name>
    <name evidence="2" type="ORF">SAMEA44541418_02153</name>
</gene>